<dbReference type="Gene3D" id="3.90.930.60">
    <property type="match status" value="1"/>
</dbReference>
<protein>
    <submittedName>
        <fullName evidence="2">Bacteriocin biosynthesis cyclodehydratase domain protein</fullName>
    </submittedName>
</protein>
<dbReference type="InterPro" id="IPR027624">
    <property type="entry name" value="TOMM_cyclo_SagD"/>
</dbReference>
<dbReference type="InterPro" id="IPR022291">
    <property type="entry name" value="Bacteriocin_synth_cyclodeHase"/>
</dbReference>
<sequence length="752" mass="85908">MLNKPTLKRCFQYKIINSEDIFLISERGSLRLSGRLYRLLIPLLDGNHTVDEIVEQLKDKVSAPEVYYTLMLMEQKGYIVESDIPLPSNLAIFCDHLNIEPQKAFRRLQSTKVAVKTFGSNLPYSEFKTTLESLHIQVAEEGDLEIVLTDDYLQDGLETVNEKALHFSRPWMLVNPVGTIIWLGPIVVPGKTGCWQCLAQRLRDNRPVEEFIQRHANISTLFPPPIDSLPSTLQTALGMAATEVFKWILQGENQRLEGVLVTHDTLTLESQNHSLVKRPQCPSCGEIANGLKRKPLPIILGHRKKTFTADGGHRFISPEETLRKYQHHLSPITGVVRELSKVFTGSNDLTHTYVAKHHFATMFDDVDTLRRNILGRSAGKGKTNEQARASAFCEAIERYSGTFQGDEFRQKSSYQKLGDKAIHPNACLNFSQAQYENRASWNANCFGWFQKVPEPFDQEQEIDWTPIWSLTHKDFKYLPTAYCYYGYPKPPKIDCWADSNGCAAGNTIEEAILQGFMELVERDCVALWWYNQVKRPKVDLDSFDEPYFQSLKDYYQTLNRELWVLDITSDLNIPAFAAISRRTDRKVEDIILGYGAHFDPQLAIQRSLTEINQILPSVLSANADGSTQYTPSADPLALDWWKTATLENQPYLVPDESVVPKVSADYPQLWSDDLREDVLLCNQIAEKHGMELLVLDQTRPDIGLKVVKVIVPGMRHFWKRLGSGRLYEVPVQLGWLKEPLQENQLNLFPMWM</sequence>
<dbReference type="PANTHER" id="PTHR37809:SF1">
    <property type="entry name" value="RIBOSOMAL PROTEIN S12 METHYLTHIOTRANSFERASE ACCESSORY FACTOR YCAO"/>
    <property type="match status" value="1"/>
</dbReference>
<accession>K9WBM2</accession>
<keyword evidence="3" id="KW-1185">Reference proteome</keyword>
<evidence type="ECO:0000313" key="2">
    <source>
        <dbReference type="EMBL" id="AFZ16922.1"/>
    </source>
</evidence>
<dbReference type="AlphaFoldDB" id="K9WBM2"/>
<dbReference type="InterPro" id="IPR049274">
    <property type="entry name" value="LynD/TruD_wHTH-like"/>
</dbReference>
<reference evidence="2 3" key="1">
    <citation type="submission" date="2012-06" db="EMBL/GenBank/DDBJ databases">
        <title>Finished chromosome of genome of Microcoleus sp. PCC 7113.</title>
        <authorList>
            <consortium name="US DOE Joint Genome Institute"/>
            <person name="Gugger M."/>
            <person name="Coursin T."/>
            <person name="Rippka R."/>
            <person name="Tandeau De Marsac N."/>
            <person name="Huntemann M."/>
            <person name="Wei C.-L."/>
            <person name="Han J."/>
            <person name="Detter J.C."/>
            <person name="Han C."/>
            <person name="Tapia R."/>
            <person name="Chen A."/>
            <person name="Kyrpides N."/>
            <person name="Mavromatis K."/>
            <person name="Markowitz V."/>
            <person name="Szeto E."/>
            <person name="Ivanova N."/>
            <person name="Pagani I."/>
            <person name="Pati A."/>
            <person name="Goodwin L."/>
            <person name="Nordberg H.P."/>
            <person name="Cantor M.N."/>
            <person name="Hua S.X."/>
            <person name="Woyke T."/>
            <person name="Kerfeld C.A."/>
        </authorList>
    </citation>
    <scope>NUCLEOTIDE SEQUENCE [LARGE SCALE GENOMIC DNA]</scope>
    <source>
        <strain evidence="2 3">PCC 7113</strain>
    </source>
</reference>
<evidence type="ECO:0000313" key="3">
    <source>
        <dbReference type="Proteomes" id="UP000010471"/>
    </source>
</evidence>
<dbReference type="RefSeq" id="WP_015181082.1">
    <property type="nucleotide sequence ID" value="NC_019738.1"/>
</dbReference>
<dbReference type="GO" id="GO:0008641">
    <property type="term" value="F:ubiquitin-like modifier activating enzyme activity"/>
    <property type="evidence" value="ECO:0007669"/>
    <property type="project" value="InterPro"/>
</dbReference>
<dbReference type="InterPro" id="IPR003776">
    <property type="entry name" value="YcaO-like_dom"/>
</dbReference>
<gene>
    <name evidence="2" type="ORF">Mic7113_1028</name>
</gene>
<organism evidence="2 3">
    <name type="scientific">Allocoleopsis franciscana PCC 7113</name>
    <dbReference type="NCBI Taxonomy" id="1173027"/>
    <lineage>
        <taxon>Bacteria</taxon>
        <taxon>Bacillati</taxon>
        <taxon>Cyanobacteriota</taxon>
        <taxon>Cyanophyceae</taxon>
        <taxon>Coleofasciculales</taxon>
        <taxon>Coleofasciculaceae</taxon>
        <taxon>Allocoleopsis</taxon>
        <taxon>Allocoleopsis franciscana</taxon>
    </lineage>
</organism>
<dbReference type="Pfam" id="PF02624">
    <property type="entry name" value="YcaO"/>
    <property type="match status" value="1"/>
</dbReference>
<dbReference type="Pfam" id="PF21084">
    <property type="entry name" value="WHD_DUF4423_like"/>
    <property type="match status" value="1"/>
</dbReference>
<dbReference type="InterPro" id="IPR035985">
    <property type="entry name" value="Ubiquitin-activating_enz"/>
</dbReference>
<dbReference type="EMBL" id="CP003630">
    <property type="protein sequence ID" value="AFZ16922.1"/>
    <property type="molecule type" value="Genomic_DNA"/>
</dbReference>
<dbReference type="PANTHER" id="PTHR37809">
    <property type="entry name" value="RIBOSOMAL PROTEIN S12 METHYLTHIOTRANSFERASE ACCESSORY FACTOR YCAO"/>
    <property type="match status" value="1"/>
</dbReference>
<dbReference type="Gene3D" id="3.30.160.660">
    <property type="match status" value="1"/>
</dbReference>
<dbReference type="NCBIfam" id="TIGR03882">
    <property type="entry name" value="cyclo_dehyd_2"/>
    <property type="match status" value="1"/>
</dbReference>
<dbReference type="Gene3D" id="3.30.1330.230">
    <property type="match status" value="2"/>
</dbReference>
<dbReference type="Gene3D" id="3.30.40.250">
    <property type="match status" value="1"/>
</dbReference>
<dbReference type="NCBIfam" id="TIGR03604">
    <property type="entry name" value="TOMM_cyclo_SagD"/>
    <property type="match status" value="1"/>
</dbReference>
<feature type="domain" description="YcaO" evidence="1">
    <location>
        <begin position="379"/>
        <end position="752"/>
    </location>
</feature>
<dbReference type="SUPFAM" id="SSF69572">
    <property type="entry name" value="Activating enzymes of the ubiquitin-like proteins"/>
    <property type="match status" value="1"/>
</dbReference>
<dbReference type="OrthoDB" id="2379922at2"/>
<dbReference type="STRING" id="1173027.Mic7113_1028"/>
<name>K9WBM2_9CYAN</name>
<dbReference type="PATRIC" id="fig|1173027.3.peg.1132"/>
<proteinExistence type="predicted"/>
<evidence type="ECO:0000259" key="1">
    <source>
        <dbReference type="PROSITE" id="PS51664"/>
    </source>
</evidence>
<dbReference type="PROSITE" id="PS51664">
    <property type="entry name" value="YCAO"/>
    <property type="match status" value="1"/>
</dbReference>
<dbReference type="KEGG" id="mic:Mic7113_1028"/>
<dbReference type="HOGENOM" id="CLU_020793_0_0_3"/>
<dbReference type="NCBIfam" id="TIGR00702">
    <property type="entry name" value="YcaO-type kinase domain"/>
    <property type="match status" value="1"/>
</dbReference>
<dbReference type="Gene3D" id="3.40.50.720">
    <property type="entry name" value="NAD(P)-binding Rossmann-like Domain"/>
    <property type="match status" value="1"/>
</dbReference>
<dbReference type="Proteomes" id="UP000010471">
    <property type="component" value="Chromosome"/>
</dbReference>
<dbReference type="eggNOG" id="COG1944">
    <property type="taxonomic scope" value="Bacteria"/>
</dbReference>